<dbReference type="Proteomes" id="UP000271227">
    <property type="component" value="Unassembled WGS sequence"/>
</dbReference>
<protein>
    <submittedName>
        <fullName evidence="1">Uncharacterized protein</fullName>
    </submittedName>
</protein>
<comment type="caution">
    <text evidence="1">The sequence shown here is derived from an EMBL/GenBank/DDBJ whole genome shotgun (WGS) entry which is preliminary data.</text>
</comment>
<accession>A0A3M0CD43</accession>
<name>A0A3M0CD43_9PROT</name>
<evidence type="ECO:0000313" key="1">
    <source>
        <dbReference type="EMBL" id="RMB07751.1"/>
    </source>
</evidence>
<evidence type="ECO:0000313" key="2">
    <source>
        <dbReference type="Proteomes" id="UP000271227"/>
    </source>
</evidence>
<keyword evidence="2" id="KW-1185">Reference proteome</keyword>
<sequence length="36" mass="4350">MIREVSGIRNFLEVVPSPRRYQDSKTRFTMSRFTML</sequence>
<gene>
    <name evidence="1" type="ORF">BXY39_1840</name>
</gene>
<dbReference type="AlphaFoldDB" id="A0A3M0CD43"/>
<reference evidence="1 2" key="1">
    <citation type="submission" date="2018-10" db="EMBL/GenBank/DDBJ databases">
        <title>Genomic Encyclopedia of Archaeal and Bacterial Type Strains, Phase II (KMG-II): from individual species to whole genera.</title>
        <authorList>
            <person name="Goeker M."/>
        </authorList>
    </citation>
    <scope>NUCLEOTIDE SEQUENCE [LARGE SCALE GENOMIC DNA]</scope>
    <source>
        <strain evidence="1 2">DSM 25217</strain>
    </source>
</reference>
<dbReference type="InParanoid" id="A0A3M0CD43"/>
<proteinExistence type="predicted"/>
<organism evidence="1 2">
    <name type="scientific">Eilatimonas milleporae</name>
    <dbReference type="NCBI Taxonomy" id="911205"/>
    <lineage>
        <taxon>Bacteria</taxon>
        <taxon>Pseudomonadati</taxon>
        <taxon>Pseudomonadota</taxon>
        <taxon>Alphaproteobacteria</taxon>
        <taxon>Kordiimonadales</taxon>
        <taxon>Kordiimonadaceae</taxon>
        <taxon>Eilatimonas</taxon>
    </lineage>
</organism>
<dbReference type="EMBL" id="REFR01000011">
    <property type="protein sequence ID" value="RMB07751.1"/>
    <property type="molecule type" value="Genomic_DNA"/>
</dbReference>